<name>A0A9P8UMF9_9PEZI</name>
<dbReference type="AlphaFoldDB" id="A0A9P8UMF9"/>
<protein>
    <submittedName>
        <fullName evidence="2">Uncharacterized protein</fullName>
    </submittedName>
</protein>
<reference evidence="2" key="1">
    <citation type="journal article" date="2021" name="Nat. Commun.">
        <title>Genetic determinants of endophytism in the Arabidopsis root mycobiome.</title>
        <authorList>
            <person name="Mesny F."/>
            <person name="Miyauchi S."/>
            <person name="Thiergart T."/>
            <person name="Pickel B."/>
            <person name="Atanasova L."/>
            <person name="Karlsson M."/>
            <person name="Huettel B."/>
            <person name="Barry K.W."/>
            <person name="Haridas S."/>
            <person name="Chen C."/>
            <person name="Bauer D."/>
            <person name="Andreopoulos W."/>
            <person name="Pangilinan J."/>
            <person name="LaButti K."/>
            <person name="Riley R."/>
            <person name="Lipzen A."/>
            <person name="Clum A."/>
            <person name="Drula E."/>
            <person name="Henrissat B."/>
            <person name="Kohler A."/>
            <person name="Grigoriev I.V."/>
            <person name="Martin F.M."/>
            <person name="Hacquard S."/>
        </authorList>
    </citation>
    <scope>NUCLEOTIDE SEQUENCE</scope>
    <source>
        <strain evidence="2">MPI-SDFR-AT-0073</strain>
    </source>
</reference>
<dbReference type="GeneID" id="70135915"/>
<sequence length="77" mass="8520">MAAFAFTNCPNTIVYGRSGYNKDGDDDEDDKKCFGRSGYNKDGDNDDDDDKRNFGRSGYNKSDKTDDDDEAALGDVD</sequence>
<dbReference type="RefSeq" id="XP_045959226.1">
    <property type="nucleotide sequence ID" value="XM_046107024.1"/>
</dbReference>
<keyword evidence="3" id="KW-1185">Reference proteome</keyword>
<feature type="region of interest" description="Disordered" evidence="1">
    <location>
        <begin position="16"/>
        <end position="77"/>
    </location>
</feature>
<evidence type="ECO:0000313" key="2">
    <source>
        <dbReference type="EMBL" id="KAH6654961.1"/>
    </source>
</evidence>
<accession>A0A9P8UMF9</accession>
<evidence type="ECO:0000256" key="1">
    <source>
        <dbReference type="SAM" id="MobiDB-lite"/>
    </source>
</evidence>
<dbReference type="EMBL" id="JAGPXC010000003">
    <property type="protein sequence ID" value="KAH6654961.1"/>
    <property type="molecule type" value="Genomic_DNA"/>
</dbReference>
<comment type="caution">
    <text evidence="2">The sequence shown here is derived from an EMBL/GenBank/DDBJ whole genome shotgun (WGS) entry which is preliminary data.</text>
</comment>
<feature type="compositionally biased region" description="Acidic residues" evidence="1">
    <location>
        <begin position="65"/>
        <end position="77"/>
    </location>
</feature>
<dbReference type="Proteomes" id="UP000758603">
    <property type="component" value="Unassembled WGS sequence"/>
</dbReference>
<organism evidence="2 3">
    <name type="scientific">Truncatella angustata</name>
    <dbReference type="NCBI Taxonomy" id="152316"/>
    <lineage>
        <taxon>Eukaryota</taxon>
        <taxon>Fungi</taxon>
        <taxon>Dikarya</taxon>
        <taxon>Ascomycota</taxon>
        <taxon>Pezizomycotina</taxon>
        <taxon>Sordariomycetes</taxon>
        <taxon>Xylariomycetidae</taxon>
        <taxon>Amphisphaeriales</taxon>
        <taxon>Sporocadaceae</taxon>
        <taxon>Truncatella</taxon>
    </lineage>
</organism>
<proteinExistence type="predicted"/>
<gene>
    <name evidence="2" type="ORF">BKA67DRAFT_656931</name>
</gene>
<evidence type="ECO:0000313" key="3">
    <source>
        <dbReference type="Proteomes" id="UP000758603"/>
    </source>
</evidence>